<proteinExistence type="predicted"/>
<evidence type="ECO:0000313" key="2">
    <source>
        <dbReference type="Proteomes" id="UP000004756"/>
    </source>
</evidence>
<organism evidence="1 2">
    <name type="scientific">[Clostridium] asparagiforme DSM 15981</name>
    <dbReference type="NCBI Taxonomy" id="518636"/>
    <lineage>
        <taxon>Bacteria</taxon>
        <taxon>Bacillati</taxon>
        <taxon>Bacillota</taxon>
        <taxon>Clostridia</taxon>
        <taxon>Lachnospirales</taxon>
        <taxon>Lachnospiraceae</taxon>
        <taxon>Enterocloster</taxon>
    </lineage>
</organism>
<dbReference type="HOGENOM" id="CLU_3287157_0_0_9"/>
<comment type="caution">
    <text evidence="1">The sequence shown here is derived from an EMBL/GenBank/DDBJ whole genome shotgun (WGS) entry which is preliminary data.</text>
</comment>
<protein>
    <submittedName>
        <fullName evidence="1">Uncharacterized protein</fullName>
    </submittedName>
</protein>
<dbReference type="Proteomes" id="UP000004756">
    <property type="component" value="Unassembled WGS sequence"/>
</dbReference>
<dbReference type="EMBL" id="ACCJ01000360">
    <property type="protein sequence ID" value="EEG53532.1"/>
    <property type="molecule type" value="Genomic_DNA"/>
</dbReference>
<reference evidence="1 2" key="1">
    <citation type="submission" date="2009-02" db="EMBL/GenBank/DDBJ databases">
        <title>Draft genome sequence of Clostridium asparagiforme (DSM 15981).</title>
        <authorList>
            <person name="Sudarsanam P."/>
            <person name="Ley R."/>
            <person name="Guruge J."/>
            <person name="Turnbaugh P.J."/>
            <person name="Mahowald M."/>
            <person name="Liep D."/>
            <person name="Gordon J."/>
        </authorList>
    </citation>
    <scope>NUCLEOTIDE SEQUENCE [LARGE SCALE GENOMIC DNA]</scope>
    <source>
        <strain evidence="1 2">DSM 15981</strain>
    </source>
</reference>
<sequence>MQKNASRKAGISDADCSFFIKEKEIHWGNLSAKMERKGCT</sequence>
<keyword evidence="2" id="KW-1185">Reference proteome</keyword>
<accession>C0D577</accession>
<evidence type="ECO:0000313" key="1">
    <source>
        <dbReference type="EMBL" id="EEG53532.1"/>
    </source>
</evidence>
<dbReference type="AlphaFoldDB" id="C0D577"/>
<gene>
    <name evidence="1" type="ORF">CLOSTASPAR_04423</name>
</gene>
<name>C0D577_9FIRM</name>